<feature type="region of interest" description="Disordered" evidence="7">
    <location>
        <begin position="63"/>
        <end position="93"/>
    </location>
</feature>
<dbReference type="EC" id="3.6.3.-" evidence="11"/>
<dbReference type="Proteomes" id="UP000006078">
    <property type="component" value="Unassembled WGS sequence"/>
</dbReference>
<dbReference type="EMBL" id="CAJZ01000031">
    <property type="protein sequence ID" value="CCI82971.1"/>
    <property type="molecule type" value="Genomic_DNA"/>
</dbReference>
<keyword evidence="2" id="KW-1003">Cell membrane</keyword>
<evidence type="ECO:0000256" key="3">
    <source>
        <dbReference type="ARBA" id="ARBA00022692"/>
    </source>
</evidence>
<name>I7JVK0_9CORY</name>
<dbReference type="HOGENOM" id="CLU_000604_8_0_11"/>
<keyword evidence="11" id="KW-0067">ATP-binding</keyword>
<reference evidence="11 14" key="1">
    <citation type="journal article" date="2012" name="J. Bacteriol.">
        <title>Draft Genome Sequence of Turicella otitidis ATCC 51513, Isolated from Middle Ear Fluid from a Child with Otitis Media.</title>
        <authorList>
            <person name="Brinkrolf K."/>
            <person name="Schneider J."/>
            <person name="Knecht M."/>
            <person name="Ruckert C."/>
            <person name="Tauch A."/>
        </authorList>
    </citation>
    <scope>NUCLEOTIDE SEQUENCE [LARGE SCALE GENOMIC DNA]</scope>
    <source>
        <strain evidence="11 14">ATCC 51513</strain>
    </source>
</reference>
<dbReference type="GO" id="GO:0005524">
    <property type="term" value="F:ATP binding"/>
    <property type="evidence" value="ECO:0007669"/>
    <property type="project" value="UniProtKB-KW"/>
</dbReference>
<proteinExistence type="inferred from homology"/>
<dbReference type="AlphaFoldDB" id="I7JVK0"/>
<evidence type="ECO:0000259" key="10">
    <source>
        <dbReference type="Pfam" id="PF12704"/>
    </source>
</evidence>
<organism evidence="11 14">
    <name type="scientific">Corynebacterium otitidis ATCC 51513</name>
    <dbReference type="NCBI Taxonomy" id="883169"/>
    <lineage>
        <taxon>Bacteria</taxon>
        <taxon>Bacillati</taxon>
        <taxon>Actinomycetota</taxon>
        <taxon>Actinomycetes</taxon>
        <taxon>Mycobacteriales</taxon>
        <taxon>Corynebacteriaceae</taxon>
        <taxon>Corynebacterium</taxon>
    </lineage>
</organism>
<feature type="transmembrane region" description="Helical" evidence="8">
    <location>
        <begin position="311"/>
        <end position="337"/>
    </location>
</feature>
<keyword evidence="11" id="KW-0378">Hydrolase</keyword>
<comment type="subcellular location">
    <subcellularLocation>
        <location evidence="1">Cell membrane</location>
        <topology evidence="1">Multi-pass membrane protein</topology>
    </subcellularLocation>
</comment>
<feature type="domain" description="ABC3 transporter permease C-terminal" evidence="9">
    <location>
        <begin position="315"/>
        <end position="428"/>
    </location>
</feature>
<keyword evidence="4 8" id="KW-1133">Transmembrane helix</keyword>
<dbReference type="GO" id="GO:0022857">
    <property type="term" value="F:transmembrane transporter activity"/>
    <property type="evidence" value="ECO:0007669"/>
    <property type="project" value="TreeGrafter"/>
</dbReference>
<protein>
    <submittedName>
        <fullName evidence="11">Macrolide export ATP-binding/permease protein</fullName>
        <ecNumber evidence="11">3.6.3.-</ecNumber>
    </submittedName>
</protein>
<dbReference type="InterPro" id="IPR050250">
    <property type="entry name" value="Macrolide_Exporter_MacB"/>
</dbReference>
<feature type="transmembrane region" description="Helical" evidence="8">
    <location>
        <begin position="358"/>
        <end position="386"/>
    </location>
</feature>
<dbReference type="RefSeq" id="WP_004600193.1">
    <property type="nucleotide sequence ID" value="NZ_HF541865.1"/>
</dbReference>
<comment type="caution">
    <text evidence="11">The sequence shown here is derived from an EMBL/GenBank/DDBJ whole genome shotgun (WGS) entry which is preliminary data.</text>
</comment>
<dbReference type="STRING" id="29321.AAV33_00560"/>
<feature type="domain" description="MacB-like periplasmic core" evidence="10">
    <location>
        <begin position="22"/>
        <end position="276"/>
    </location>
</feature>
<evidence type="ECO:0000313" key="13">
    <source>
        <dbReference type="Proteomes" id="UP000006078"/>
    </source>
</evidence>
<sequence>MTLAESIRLAIGSLRSNRMRAFLTLLGVIIGIAAVIAIQTIGAGLQKESREAIESAGGGDFLLNVEPRAEQGDGRTRSELEDDLSPGPADALTPEDIDEIRARLGDSLAGIAVGQHTEIDGEAVPADDPDAEPAGGSGGPSYTFLKPTNSDAVAFDGNEIVAGRAYTEEEAWAGAPIALLSEDHAAQLFGSPEAALGQSILFTEQPDGGILQLRVVGVYQPRGANAGFLEESNTNYVFAPYGLLAELRGRDEGIMGASARAAATADKQEFAAELKAVAERLYANNDEFELTIDDLGDAFESLDGFIGAMTLSISVIAGISLLVGGIGVMNIMLITVTERTREIGIRKAVGATRRDIRLQFVVESMIICLIGGAVGVLLGAAGGAYAASTFTSPAPPPLSGVLVALGISMGIGLFFGYYPANKAAKLDPIVALRAS</sequence>
<dbReference type="Proteomes" id="UP000011016">
    <property type="component" value="Unassembled WGS sequence"/>
</dbReference>
<keyword evidence="13" id="KW-1185">Reference proteome</keyword>
<keyword evidence="3 8" id="KW-0812">Transmembrane</keyword>
<evidence type="ECO:0000313" key="12">
    <source>
        <dbReference type="EMBL" id="EJZ82811.1"/>
    </source>
</evidence>
<keyword evidence="11" id="KW-0547">Nucleotide-binding</keyword>
<dbReference type="PATRIC" id="fig|883169.3.peg.287"/>
<dbReference type="PANTHER" id="PTHR30572">
    <property type="entry name" value="MEMBRANE COMPONENT OF TRANSPORTER-RELATED"/>
    <property type="match status" value="1"/>
</dbReference>
<dbReference type="InterPro" id="IPR003838">
    <property type="entry name" value="ABC3_permease_C"/>
</dbReference>
<feature type="transmembrane region" description="Helical" evidence="8">
    <location>
        <begin position="21"/>
        <end position="45"/>
    </location>
</feature>
<evidence type="ECO:0000259" key="9">
    <source>
        <dbReference type="Pfam" id="PF02687"/>
    </source>
</evidence>
<feature type="compositionally biased region" description="Basic and acidic residues" evidence="7">
    <location>
        <begin position="67"/>
        <end position="79"/>
    </location>
</feature>
<dbReference type="GO" id="GO:0005886">
    <property type="term" value="C:plasma membrane"/>
    <property type="evidence" value="ECO:0007669"/>
    <property type="project" value="UniProtKB-SubCell"/>
</dbReference>
<dbReference type="EMBL" id="AHAE01000017">
    <property type="protein sequence ID" value="EJZ82811.1"/>
    <property type="molecule type" value="Genomic_DNA"/>
</dbReference>
<reference evidence="12 13" key="2">
    <citation type="submission" date="2012-08" db="EMBL/GenBank/DDBJ databases">
        <title>The Genome Sequence of Turicella otitidis ATCC 51513.</title>
        <authorList>
            <consortium name="The Broad Institute Genome Sequencing Platform"/>
            <person name="Earl A."/>
            <person name="Ward D."/>
            <person name="Feldgarden M."/>
            <person name="Gevers D."/>
            <person name="Huys G."/>
            <person name="Walker B."/>
            <person name="Young S.K."/>
            <person name="Zeng Q."/>
            <person name="Gargeya S."/>
            <person name="Fitzgerald M."/>
            <person name="Haas B."/>
            <person name="Abouelleil A."/>
            <person name="Alvarado L."/>
            <person name="Arachchi H.M."/>
            <person name="Berlin A.M."/>
            <person name="Chapman S.B."/>
            <person name="Goldberg J."/>
            <person name="Griggs A."/>
            <person name="Gujja S."/>
            <person name="Hansen M."/>
            <person name="Howarth C."/>
            <person name="Imamovic A."/>
            <person name="Larimer J."/>
            <person name="McCowen C."/>
            <person name="Montmayeur A."/>
            <person name="Murphy C."/>
            <person name="Neiman D."/>
            <person name="Pearson M."/>
            <person name="Priest M."/>
            <person name="Roberts A."/>
            <person name="Saif S."/>
            <person name="Shea T."/>
            <person name="Sisk P."/>
            <person name="Sykes S."/>
            <person name="Wortman J."/>
            <person name="Nusbaum C."/>
            <person name="Birren B."/>
        </authorList>
    </citation>
    <scope>NUCLEOTIDE SEQUENCE [LARGE SCALE GENOMIC DNA]</scope>
    <source>
        <strain evidence="12 13">ATCC 51513</strain>
    </source>
</reference>
<gene>
    <name evidence="11" type="primary">yknZ</name>
    <name evidence="11" type="ORF">BN46_0223</name>
    <name evidence="12" type="ORF">HMPREF9719_00303</name>
</gene>
<accession>I7JVK0</accession>
<dbReference type="Pfam" id="PF02687">
    <property type="entry name" value="FtsX"/>
    <property type="match status" value="1"/>
</dbReference>
<dbReference type="PANTHER" id="PTHR30572:SF4">
    <property type="entry name" value="ABC TRANSPORTER PERMEASE YTRF"/>
    <property type="match status" value="1"/>
</dbReference>
<dbReference type="GO" id="GO:0016787">
    <property type="term" value="F:hydrolase activity"/>
    <property type="evidence" value="ECO:0007669"/>
    <property type="project" value="UniProtKB-KW"/>
</dbReference>
<dbReference type="InterPro" id="IPR025857">
    <property type="entry name" value="MacB_PCD"/>
</dbReference>
<evidence type="ECO:0000256" key="4">
    <source>
        <dbReference type="ARBA" id="ARBA00022989"/>
    </source>
</evidence>
<evidence type="ECO:0000256" key="5">
    <source>
        <dbReference type="ARBA" id="ARBA00023136"/>
    </source>
</evidence>
<evidence type="ECO:0000313" key="14">
    <source>
        <dbReference type="Proteomes" id="UP000011016"/>
    </source>
</evidence>
<evidence type="ECO:0000256" key="7">
    <source>
        <dbReference type="SAM" id="MobiDB-lite"/>
    </source>
</evidence>
<evidence type="ECO:0000256" key="1">
    <source>
        <dbReference type="ARBA" id="ARBA00004651"/>
    </source>
</evidence>
<evidence type="ECO:0000256" key="8">
    <source>
        <dbReference type="SAM" id="Phobius"/>
    </source>
</evidence>
<keyword evidence="5 8" id="KW-0472">Membrane</keyword>
<comment type="similarity">
    <text evidence="6">Belongs to the ABC-4 integral membrane protein family.</text>
</comment>
<feature type="transmembrane region" description="Helical" evidence="8">
    <location>
        <begin position="398"/>
        <end position="418"/>
    </location>
</feature>
<feature type="region of interest" description="Disordered" evidence="7">
    <location>
        <begin position="121"/>
        <end position="142"/>
    </location>
</feature>
<evidence type="ECO:0000313" key="11">
    <source>
        <dbReference type="EMBL" id="CCI82971.1"/>
    </source>
</evidence>
<evidence type="ECO:0000256" key="2">
    <source>
        <dbReference type="ARBA" id="ARBA00022475"/>
    </source>
</evidence>
<evidence type="ECO:0000256" key="6">
    <source>
        <dbReference type="ARBA" id="ARBA00038076"/>
    </source>
</evidence>
<dbReference type="OrthoDB" id="9780560at2"/>
<dbReference type="Pfam" id="PF12704">
    <property type="entry name" value="MacB_PCD"/>
    <property type="match status" value="1"/>
</dbReference>
<dbReference type="eggNOG" id="COG0577">
    <property type="taxonomic scope" value="Bacteria"/>
</dbReference>